<reference evidence="1 2" key="1">
    <citation type="journal article" date="2021" name="Hortic Res">
        <title>The domestication of Cucurbita argyrosperma as revealed by the genome of its wild relative.</title>
        <authorList>
            <person name="Barrera-Redondo J."/>
            <person name="Sanchez-de la Vega G."/>
            <person name="Aguirre-Liguori J.A."/>
            <person name="Castellanos-Morales G."/>
            <person name="Gutierrez-Guerrero Y.T."/>
            <person name="Aguirre-Dugua X."/>
            <person name="Aguirre-Planter E."/>
            <person name="Tenaillon M.I."/>
            <person name="Lira-Saade R."/>
            <person name="Eguiarte L.E."/>
        </authorList>
    </citation>
    <scope>NUCLEOTIDE SEQUENCE [LARGE SCALE GENOMIC DNA]</scope>
    <source>
        <strain evidence="1">JBR-2021</strain>
    </source>
</reference>
<dbReference type="EMBL" id="JAGKQH010000012">
    <property type="protein sequence ID" value="KAG6585812.1"/>
    <property type="molecule type" value="Genomic_DNA"/>
</dbReference>
<sequence>MNNNCEMDSLKWELERIAWEWKEGENRDATENEEPTLSQSLYFSFIPLCGKKLVSRFAAGVTEGAWLWLGEWPTKDDKILASKQNNYGSCGSSFRLRLTHAPQLANPIPLNTTSFSSSTHFSLALTDIPPLYSDLFGFSNFPPAPSFPPAIHGTRRRLAPVISLNPPKLVHR</sequence>
<name>A0AAV6MS14_9ROSI</name>
<gene>
    <name evidence="1" type="ORF">SDJN03_18545</name>
</gene>
<organism evidence="1 2">
    <name type="scientific">Cucurbita argyrosperma subsp. sororia</name>
    <dbReference type="NCBI Taxonomy" id="37648"/>
    <lineage>
        <taxon>Eukaryota</taxon>
        <taxon>Viridiplantae</taxon>
        <taxon>Streptophyta</taxon>
        <taxon>Embryophyta</taxon>
        <taxon>Tracheophyta</taxon>
        <taxon>Spermatophyta</taxon>
        <taxon>Magnoliopsida</taxon>
        <taxon>eudicotyledons</taxon>
        <taxon>Gunneridae</taxon>
        <taxon>Pentapetalae</taxon>
        <taxon>rosids</taxon>
        <taxon>fabids</taxon>
        <taxon>Cucurbitales</taxon>
        <taxon>Cucurbitaceae</taxon>
        <taxon>Cucurbiteae</taxon>
        <taxon>Cucurbita</taxon>
    </lineage>
</organism>
<evidence type="ECO:0000313" key="1">
    <source>
        <dbReference type="EMBL" id="KAG6585812.1"/>
    </source>
</evidence>
<keyword evidence="2" id="KW-1185">Reference proteome</keyword>
<protein>
    <submittedName>
        <fullName evidence="1">Uncharacterized protein</fullName>
    </submittedName>
</protein>
<feature type="non-terminal residue" evidence="1">
    <location>
        <position position="1"/>
    </location>
</feature>
<evidence type="ECO:0000313" key="2">
    <source>
        <dbReference type="Proteomes" id="UP000685013"/>
    </source>
</evidence>
<dbReference type="Proteomes" id="UP000685013">
    <property type="component" value="Chromosome 12"/>
</dbReference>
<proteinExistence type="predicted"/>
<dbReference type="AlphaFoldDB" id="A0AAV6MS14"/>
<accession>A0AAV6MS14</accession>
<comment type="caution">
    <text evidence="1">The sequence shown here is derived from an EMBL/GenBank/DDBJ whole genome shotgun (WGS) entry which is preliminary data.</text>
</comment>